<organism evidence="1 2">
    <name type="scientific">Chelatococcus sambhunathii</name>
    <dbReference type="NCBI Taxonomy" id="363953"/>
    <lineage>
        <taxon>Bacteria</taxon>
        <taxon>Pseudomonadati</taxon>
        <taxon>Pseudomonadota</taxon>
        <taxon>Alphaproteobacteria</taxon>
        <taxon>Hyphomicrobiales</taxon>
        <taxon>Chelatococcaceae</taxon>
        <taxon>Chelatococcus</taxon>
    </lineage>
</organism>
<evidence type="ECO:0008006" key="3">
    <source>
        <dbReference type="Google" id="ProtNLM"/>
    </source>
</evidence>
<name>A0ABU1DIC0_9HYPH</name>
<keyword evidence="2" id="KW-1185">Reference proteome</keyword>
<dbReference type="Proteomes" id="UP001181622">
    <property type="component" value="Unassembled WGS sequence"/>
</dbReference>
<dbReference type="RefSeq" id="WP_309393125.1">
    <property type="nucleotide sequence ID" value="NZ_JADBEO010000034.1"/>
</dbReference>
<dbReference type="EMBL" id="JADBEO010000034">
    <property type="protein sequence ID" value="MDR4307860.1"/>
    <property type="molecule type" value="Genomic_DNA"/>
</dbReference>
<gene>
    <name evidence="1" type="ORF">IHQ68_14645</name>
</gene>
<sequence length="150" mass="16570">MILLPDANVLVLRVVGDADPEMIATHKRLSRYDQYDYAALVEFMTPARVVLLPNVLSEVSNLAVAGLWGDRRDRVLQMLAALIRKHEEQFVPSRSAVAHPDYSRLGLTDAAALVAQSREAVILSDDIQLCVAALNAGRRALSFDFVRSAR</sequence>
<reference evidence="1" key="1">
    <citation type="submission" date="2020-10" db="EMBL/GenBank/DDBJ databases">
        <authorList>
            <person name="Abbas A."/>
            <person name="Razzaq R."/>
            <person name="Waqas M."/>
            <person name="Abbas N."/>
            <person name="Nielsen T.K."/>
            <person name="Hansen L.H."/>
            <person name="Hussain S."/>
            <person name="Shahid M."/>
        </authorList>
    </citation>
    <scope>NUCLEOTIDE SEQUENCE</scope>
    <source>
        <strain evidence="1">S14</strain>
    </source>
</reference>
<comment type="caution">
    <text evidence="1">The sequence shown here is derived from an EMBL/GenBank/DDBJ whole genome shotgun (WGS) entry which is preliminary data.</text>
</comment>
<proteinExistence type="predicted"/>
<evidence type="ECO:0000313" key="1">
    <source>
        <dbReference type="EMBL" id="MDR4307860.1"/>
    </source>
</evidence>
<accession>A0ABU1DIC0</accession>
<protein>
    <recommendedName>
        <fullName evidence="3">PIN domain-containing protein</fullName>
    </recommendedName>
</protein>
<evidence type="ECO:0000313" key="2">
    <source>
        <dbReference type="Proteomes" id="UP001181622"/>
    </source>
</evidence>